<dbReference type="GO" id="GO:0045152">
    <property type="term" value="F:antisigma factor binding"/>
    <property type="evidence" value="ECO:0007669"/>
    <property type="project" value="TreeGrafter"/>
</dbReference>
<evidence type="ECO:0000256" key="5">
    <source>
        <dbReference type="SAM" id="SignalP"/>
    </source>
</evidence>
<dbReference type="InterPro" id="IPR033434">
    <property type="entry name" value="MucB/RseB_N"/>
</dbReference>
<dbReference type="PROSITE" id="PS51257">
    <property type="entry name" value="PROKAR_LIPOPROTEIN"/>
    <property type="match status" value="1"/>
</dbReference>
<evidence type="ECO:0000259" key="7">
    <source>
        <dbReference type="Pfam" id="PF17188"/>
    </source>
</evidence>
<dbReference type="Gene3D" id="2.50.20.10">
    <property type="entry name" value="Lipoprotein localisation LolA/LolB/LppX"/>
    <property type="match status" value="1"/>
</dbReference>
<sequence>MWRWRKQSDRVRPGWTSCFLLAGCVALPALAQEDASPAPGSEPFDCASLAERDAPSSADAWFVRSRWAGHCYIFQARAVRIGVDGVRTLALSHDISKGVEREVARFLDGPPAVHERRGGAGRLSGAKGAVRLESSARHLEELYRLRLAGESRIASRRAVRLEIEPLDDQRYGRRLWLDASTALPLKQVLLDEDGRAIETFQITELQDPQLYQGKIEGESGQADQVEHSWRPGWLPAGFEPQIVAASEVSHANVEQRVYGDGLATLSLFVEPVSGQQLLKPGVHRLGVSHAAVQHRELGGRPRQVVVMGELPPSVLQRVAKSVEWRGERSAAASSLDSASPP</sequence>
<dbReference type="Pfam" id="PF03888">
    <property type="entry name" value="MucB_RseB"/>
    <property type="match status" value="1"/>
</dbReference>
<reference evidence="8 9" key="1">
    <citation type="submission" date="2016-06" db="EMBL/GenBank/DDBJ databases">
        <title>Genome sequence of halotolerant plant growth promoting strain of Halomonas elongata HEK1 isolated from salterns of Rann of Kutch, Gujarat, India.</title>
        <authorList>
            <person name="Gaba S."/>
            <person name="Singh R.N."/>
            <person name="Abrol S."/>
            <person name="Kaushik R."/>
            <person name="Saxena A.K."/>
        </authorList>
    </citation>
    <scope>NUCLEOTIDE SEQUENCE [LARGE SCALE GENOMIC DNA]</scope>
    <source>
        <strain evidence="8 9">HEK1</strain>
    </source>
</reference>
<dbReference type="Pfam" id="PF17188">
    <property type="entry name" value="MucB_RseB_C"/>
    <property type="match status" value="1"/>
</dbReference>
<dbReference type="InterPro" id="IPR038484">
    <property type="entry name" value="MucB/RseB_C_sf"/>
</dbReference>
<dbReference type="PANTHER" id="PTHR38782:SF1">
    <property type="entry name" value="SIGMA-E FACTOR REGULATORY PROTEIN RSEB"/>
    <property type="match status" value="1"/>
</dbReference>
<evidence type="ECO:0000256" key="4">
    <source>
        <dbReference type="ARBA" id="ARBA00022764"/>
    </source>
</evidence>
<accession>A0A1B8P0Q0</accession>
<dbReference type="GO" id="GO:0030288">
    <property type="term" value="C:outer membrane-bounded periplasmic space"/>
    <property type="evidence" value="ECO:0007669"/>
    <property type="project" value="TreeGrafter"/>
</dbReference>
<organism evidence="8 9">
    <name type="scientific">Halomonas elongata</name>
    <dbReference type="NCBI Taxonomy" id="2746"/>
    <lineage>
        <taxon>Bacteria</taxon>
        <taxon>Pseudomonadati</taxon>
        <taxon>Pseudomonadota</taxon>
        <taxon>Gammaproteobacteria</taxon>
        <taxon>Oceanospirillales</taxon>
        <taxon>Halomonadaceae</taxon>
        <taxon>Halomonas</taxon>
    </lineage>
</organism>
<evidence type="ECO:0000259" key="6">
    <source>
        <dbReference type="Pfam" id="PF03888"/>
    </source>
</evidence>
<comment type="caution">
    <text evidence="8">The sequence shown here is derived from an EMBL/GenBank/DDBJ whole genome shotgun (WGS) entry which is preliminary data.</text>
</comment>
<evidence type="ECO:0000313" key="9">
    <source>
        <dbReference type="Proteomes" id="UP000092504"/>
    </source>
</evidence>
<keyword evidence="3 5" id="KW-0732">Signal</keyword>
<dbReference type="InterPro" id="IPR033436">
    <property type="entry name" value="MucB/RseB_C"/>
</dbReference>
<feature type="domain" description="MucB/RseB N-terminal" evidence="6">
    <location>
        <begin position="58"/>
        <end position="206"/>
    </location>
</feature>
<evidence type="ECO:0000256" key="1">
    <source>
        <dbReference type="ARBA" id="ARBA00004418"/>
    </source>
</evidence>
<evidence type="ECO:0000313" key="8">
    <source>
        <dbReference type="EMBL" id="OBX35809.1"/>
    </source>
</evidence>
<evidence type="ECO:0000256" key="2">
    <source>
        <dbReference type="ARBA" id="ARBA00008150"/>
    </source>
</evidence>
<comment type="subcellular location">
    <subcellularLocation>
        <location evidence="1">Periplasm</location>
    </subcellularLocation>
</comment>
<gene>
    <name evidence="8" type="primary">mucB</name>
    <name evidence="8" type="ORF">A8U91_00143</name>
</gene>
<comment type="similarity">
    <text evidence="2">Belongs to the RseB family.</text>
</comment>
<dbReference type="EMBL" id="MAJD01000001">
    <property type="protein sequence ID" value="OBX35809.1"/>
    <property type="molecule type" value="Genomic_DNA"/>
</dbReference>
<evidence type="ECO:0000256" key="3">
    <source>
        <dbReference type="ARBA" id="ARBA00022729"/>
    </source>
</evidence>
<dbReference type="AlphaFoldDB" id="A0A1B8P0Q0"/>
<dbReference type="PATRIC" id="fig|2746.7.peg.151"/>
<name>A0A1B8P0Q0_HALEL</name>
<dbReference type="CDD" id="cd16327">
    <property type="entry name" value="RseB"/>
    <property type="match status" value="1"/>
</dbReference>
<dbReference type="GO" id="GO:0032885">
    <property type="term" value="P:regulation of polysaccharide biosynthetic process"/>
    <property type="evidence" value="ECO:0007669"/>
    <property type="project" value="TreeGrafter"/>
</dbReference>
<dbReference type="Gene3D" id="3.30.200.100">
    <property type="entry name" value="MucB/RseB, C-terminal domain"/>
    <property type="match status" value="1"/>
</dbReference>
<dbReference type="PANTHER" id="PTHR38782">
    <property type="match status" value="1"/>
</dbReference>
<dbReference type="Proteomes" id="UP000092504">
    <property type="component" value="Unassembled WGS sequence"/>
</dbReference>
<dbReference type="InterPro" id="IPR005588">
    <property type="entry name" value="MucB_RseB"/>
</dbReference>
<proteinExistence type="inferred from homology"/>
<protein>
    <submittedName>
        <fullName evidence="8">Sigma factor AlgU regulatory protein MucB</fullName>
    </submittedName>
</protein>
<feature type="chain" id="PRO_5008611232" evidence="5">
    <location>
        <begin position="32"/>
        <end position="341"/>
    </location>
</feature>
<feature type="domain" description="MucB/RseB C-terminal" evidence="7">
    <location>
        <begin position="225"/>
        <end position="323"/>
    </location>
</feature>
<feature type="signal peptide" evidence="5">
    <location>
        <begin position="1"/>
        <end position="31"/>
    </location>
</feature>
<keyword evidence="4" id="KW-0574">Periplasm</keyword>
<dbReference type="PIRSF" id="PIRSF005427">
    <property type="entry name" value="RseB"/>
    <property type="match status" value="1"/>
</dbReference>